<protein>
    <recommendedName>
        <fullName evidence="8">Aldose 1-epimerase</fullName>
        <ecNumber evidence="8">5.1.3.3</ecNumber>
    </recommendedName>
</protein>
<dbReference type="InterPro" id="IPR014718">
    <property type="entry name" value="GH-type_carb-bd"/>
</dbReference>
<evidence type="ECO:0000256" key="8">
    <source>
        <dbReference type="PIRNR" id="PIRNR005096"/>
    </source>
</evidence>
<comment type="cofactor">
    <cofactor evidence="1">
        <name>Ca(2+)</name>
        <dbReference type="ChEBI" id="CHEBI:29108"/>
    </cofactor>
</comment>
<dbReference type="InterPro" id="IPR047215">
    <property type="entry name" value="Galactose_mutarotase-like"/>
</dbReference>
<evidence type="ECO:0000256" key="6">
    <source>
        <dbReference type="ARBA" id="ARBA00023235"/>
    </source>
</evidence>
<evidence type="ECO:0000256" key="5">
    <source>
        <dbReference type="ARBA" id="ARBA00022837"/>
    </source>
</evidence>
<evidence type="ECO:0000256" key="1">
    <source>
        <dbReference type="ARBA" id="ARBA00001913"/>
    </source>
</evidence>
<dbReference type="AlphaFoldDB" id="A0A7J4XND1"/>
<evidence type="ECO:0000256" key="11">
    <source>
        <dbReference type="PIRSR" id="PIRSR005096-3"/>
    </source>
</evidence>
<dbReference type="PIRSF" id="PIRSF005096">
    <property type="entry name" value="GALM"/>
    <property type="match status" value="1"/>
</dbReference>
<reference evidence="12 13" key="1">
    <citation type="journal article" date="2019" name="Nat. Med.">
        <title>A library of human gut bacterial isolates paired with longitudinal multiomics data enables mechanistic microbiome research.</title>
        <authorList>
            <person name="Poyet M."/>
            <person name="Groussin M."/>
            <person name="Gibbons S.M."/>
            <person name="Avila-Pacheco J."/>
            <person name="Jiang X."/>
            <person name="Kearney S.M."/>
            <person name="Perrotta A.R."/>
            <person name="Berdy B."/>
            <person name="Zhao S."/>
            <person name="Lieberman T.D."/>
            <person name="Swanson P.K."/>
            <person name="Smith M."/>
            <person name="Roesemann S."/>
            <person name="Alexander J.E."/>
            <person name="Rich S.A."/>
            <person name="Livny J."/>
            <person name="Vlamakis H."/>
            <person name="Clish C."/>
            <person name="Bullock K."/>
            <person name="Deik A."/>
            <person name="Scott J."/>
            <person name="Pierce K.A."/>
            <person name="Xavier R.J."/>
            <person name="Alm E.J."/>
        </authorList>
    </citation>
    <scope>NUCLEOTIDE SEQUENCE [LARGE SCALE GENOMIC DNA]</scope>
    <source>
        <strain evidence="12 13">BIOML-A10</strain>
    </source>
</reference>
<dbReference type="Gene3D" id="2.70.98.10">
    <property type="match status" value="1"/>
</dbReference>
<comment type="catalytic activity">
    <reaction evidence="8">
        <text>alpha-D-glucose = beta-D-glucose</text>
        <dbReference type="Rhea" id="RHEA:10264"/>
        <dbReference type="ChEBI" id="CHEBI:15903"/>
        <dbReference type="ChEBI" id="CHEBI:17925"/>
        <dbReference type="EC" id="5.1.3.3"/>
    </reaction>
</comment>
<dbReference type="GO" id="GO:0005737">
    <property type="term" value="C:cytoplasm"/>
    <property type="evidence" value="ECO:0007669"/>
    <property type="project" value="TreeGrafter"/>
</dbReference>
<evidence type="ECO:0000256" key="3">
    <source>
        <dbReference type="ARBA" id="ARBA00006206"/>
    </source>
</evidence>
<feature type="active site" description="Proton donor" evidence="9">
    <location>
        <position position="203"/>
    </location>
</feature>
<feature type="binding site" evidence="10">
    <location>
        <position position="275"/>
    </location>
    <ligand>
        <name>beta-D-galactose</name>
        <dbReference type="ChEBI" id="CHEBI:27667"/>
    </ligand>
</feature>
<sequence>MKIYLLFMLTVFCASCRNDGKPILPLLDADDFSTTVDGKPVALYTLESGNGIYAQITNYGARVVSLLTPDRNSNYEDITLGFEKIDHYLDNKGERFLGPVVGRYANRIANGKFSLDGTEYNLVRNNDGQSLHGGNKGLDRIVWNVDRVTDNEVAFSYMSPDGEEGYPGTVVFKVVYMLTSDNELKITYNAVTDKPTVVNLSCHAFFNLKGAGNGTVDDHILTINSSRITPVDSFLIPTGERVPVEGTPFDFRVPTAIGARLDQDNEQLRFGKGYDHNWIIDKKIEGVEQIASVYEPTLGRYMEVWSDQPGLQFYGGNFFNGKVKDKYGKPMRFREAIALETQKFPDSPNHPDFPTTRLNPGEVYVHTCIYKFMTKNE</sequence>
<feature type="binding site" evidence="11">
    <location>
        <begin position="106"/>
        <end position="107"/>
    </location>
    <ligand>
        <name>beta-D-galactose</name>
        <dbReference type="ChEBI" id="CHEBI:27667"/>
    </ligand>
</feature>
<keyword evidence="5" id="KW-0106">Calcium</keyword>
<evidence type="ECO:0000256" key="10">
    <source>
        <dbReference type="PIRSR" id="PIRSR005096-2"/>
    </source>
</evidence>
<proteinExistence type="inferred from homology"/>
<comment type="subunit">
    <text evidence="4">Monomer.</text>
</comment>
<dbReference type="GeneID" id="93114837"/>
<gene>
    <name evidence="12" type="ORF">F3F73_03505</name>
</gene>
<dbReference type="EC" id="5.1.3.3" evidence="8"/>
<comment type="caution">
    <text evidence="12">The sequence shown here is derived from an EMBL/GenBank/DDBJ whole genome shotgun (WGS) entry which is preliminary data.</text>
</comment>
<dbReference type="GO" id="GO:0030246">
    <property type="term" value="F:carbohydrate binding"/>
    <property type="evidence" value="ECO:0007669"/>
    <property type="project" value="InterPro"/>
</dbReference>
<dbReference type="EMBL" id="VWMK01000002">
    <property type="protein sequence ID" value="KAA3769496.1"/>
    <property type="molecule type" value="Genomic_DNA"/>
</dbReference>
<dbReference type="NCBIfam" id="NF008277">
    <property type="entry name" value="PRK11055.1"/>
    <property type="match status" value="1"/>
</dbReference>
<dbReference type="CDD" id="cd09019">
    <property type="entry name" value="galactose_mutarotase_like"/>
    <property type="match status" value="1"/>
</dbReference>
<evidence type="ECO:0000256" key="9">
    <source>
        <dbReference type="PIRSR" id="PIRSR005096-1"/>
    </source>
</evidence>
<dbReference type="UniPathway" id="UPA00242"/>
<name>A0A7J4XND1_9BACE</name>
<dbReference type="Pfam" id="PF01263">
    <property type="entry name" value="Aldose_epim"/>
    <property type="match status" value="1"/>
</dbReference>
<dbReference type="SUPFAM" id="SSF74650">
    <property type="entry name" value="Galactose mutarotase-like"/>
    <property type="match status" value="1"/>
</dbReference>
<dbReference type="InterPro" id="IPR011013">
    <property type="entry name" value="Gal_mutarotase_sf_dom"/>
</dbReference>
<dbReference type="InterPro" id="IPR008183">
    <property type="entry name" value="Aldose_1/G6P_1-epimerase"/>
</dbReference>
<dbReference type="GO" id="GO:0006006">
    <property type="term" value="P:glucose metabolic process"/>
    <property type="evidence" value="ECO:0007669"/>
    <property type="project" value="TreeGrafter"/>
</dbReference>
<organism evidence="12 13">
    <name type="scientific">Bacteroides salyersiae</name>
    <dbReference type="NCBI Taxonomy" id="291644"/>
    <lineage>
        <taxon>Bacteria</taxon>
        <taxon>Pseudomonadati</taxon>
        <taxon>Bacteroidota</taxon>
        <taxon>Bacteroidia</taxon>
        <taxon>Bacteroidales</taxon>
        <taxon>Bacteroidaceae</taxon>
        <taxon>Bacteroides</taxon>
    </lineage>
</organism>
<dbReference type="GO" id="GO:0033499">
    <property type="term" value="P:galactose catabolic process via UDP-galactose, Leloir pathway"/>
    <property type="evidence" value="ECO:0007669"/>
    <property type="project" value="TreeGrafter"/>
</dbReference>
<keyword evidence="7 8" id="KW-0119">Carbohydrate metabolism</keyword>
<dbReference type="PANTHER" id="PTHR10091">
    <property type="entry name" value="ALDOSE-1-EPIMERASE"/>
    <property type="match status" value="1"/>
</dbReference>
<comment type="similarity">
    <text evidence="3 8">Belongs to the aldose epimerase family.</text>
</comment>
<evidence type="ECO:0000256" key="2">
    <source>
        <dbReference type="ARBA" id="ARBA00005028"/>
    </source>
</evidence>
<dbReference type="RefSeq" id="WP_005928549.1">
    <property type="nucleotide sequence ID" value="NZ_CABKSE010000001.1"/>
</dbReference>
<dbReference type="Proteomes" id="UP000422221">
    <property type="component" value="Unassembled WGS sequence"/>
</dbReference>
<evidence type="ECO:0000313" key="13">
    <source>
        <dbReference type="Proteomes" id="UP000422221"/>
    </source>
</evidence>
<keyword evidence="6 8" id="KW-0413">Isomerase</keyword>
<evidence type="ECO:0000256" key="7">
    <source>
        <dbReference type="ARBA" id="ARBA00023277"/>
    </source>
</evidence>
<comment type="pathway">
    <text evidence="2 8">Carbohydrate metabolism; hexose metabolism.</text>
</comment>
<accession>A0A7J4XND1</accession>
<feature type="active site" description="Proton acceptor" evidence="9">
    <location>
        <position position="340"/>
    </location>
</feature>
<evidence type="ECO:0000256" key="4">
    <source>
        <dbReference type="ARBA" id="ARBA00011245"/>
    </source>
</evidence>
<dbReference type="PANTHER" id="PTHR10091:SF0">
    <property type="entry name" value="GALACTOSE MUTAROTASE"/>
    <property type="match status" value="1"/>
</dbReference>
<evidence type="ECO:0000313" key="12">
    <source>
        <dbReference type="EMBL" id="KAA3769496.1"/>
    </source>
</evidence>
<dbReference type="InterPro" id="IPR015443">
    <property type="entry name" value="Aldose_1-epimerase"/>
</dbReference>
<dbReference type="GO" id="GO:0004034">
    <property type="term" value="F:aldose 1-epimerase activity"/>
    <property type="evidence" value="ECO:0007669"/>
    <property type="project" value="UniProtKB-EC"/>
</dbReference>